<feature type="domain" description="FAD-binding PCMH-type" evidence="4">
    <location>
        <begin position="28"/>
        <end position="208"/>
    </location>
</feature>
<dbReference type="PROSITE" id="PS51387">
    <property type="entry name" value="FAD_PCMH"/>
    <property type="match status" value="1"/>
</dbReference>
<dbReference type="RefSeq" id="WP_125556791.1">
    <property type="nucleotide sequence ID" value="NZ_RBVX01000015.1"/>
</dbReference>
<keyword evidence="1" id="KW-0285">Flavoprotein</keyword>
<dbReference type="Gene3D" id="3.30.465.10">
    <property type="match status" value="1"/>
</dbReference>
<sequence length="441" mass="48549">MITSNLFNDLKSVLTEARVEQRTSPNQFFGNDGHVVVSPQTEDDIAAVLAYANETQQKITVAGNHSKRGFGGVEEPSDILLSMTENKGIVEHTVGDMTIIVKPGTLFQELQDYLATHNQQISLDPAHPEESTIGGVIAANDSGPKRLGYGSARDLVIGLRVVYPNGEVIRSGGKVVKNVAGYDMNKLFVGSMGTLGVVSEIALKLRPLPKYESLILLSFGEASVEQISSFSQKLLDSMMEPTSLELLTPAMAEKLTGQQDYTLAIAFEDVERSVHYQEEFVKSIQPDSAQITIVGEKEAKDFWKRFYKVFPNGHREPEGQGTEAVVKVGVKDLDVLHVLKESELLADYYNISVHAHGGLGHGLCQLHLIGDENQVISAITSLRETVKQRNGYAVVKHLPLDLRRTIDIWGEKPSYFFLLEGIKTKMDPEKTLNAKRFVGGL</sequence>
<dbReference type="InterPro" id="IPR016164">
    <property type="entry name" value="FAD-linked_Oxase-like_C"/>
</dbReference>
<evidence type="ECO:0000259" key="4">
    <source>
        <dbReference type="PROSITE" id="PS51387"/>
    </source>
</evidence>
<dbReference type="EMBL" id="RBVX01000015">
    <property type="protein sequence ID" value="RSL32321.1"/>
    <property type="molecule type" value="Genomic_DNA"/>
</dbReference>
<keyword evidence="6" id="KW-1185">Reference proteome</keyword>
<dbReference type="InterPro" id="IPR016169">
    <property type="entry name" value="FAD-bd_PCMH_sub2"/>
</dbReference>
<evidence type="ECO:0000256" key="2">
    <source>
        <dbReference type="ARBA" id="ARBA00022827"/>
    </source>
</evidence>
<name>A0A3R9P3Z8_9BACI</name>
<dbReference type="InterPro" id="IPR036318">
    <property type="entry name" value="FAD-bd_PCMH-like_sf"/>
</dbReference>
<comment type="caution">
    <text evidence="5">The sequence shown here is derived from an EMBL/GenBank/DDBJ whole genome shotgun (WGS) entry which is preliminary data.</text>
</comment>
<dbReference type="GO" id="GO:0071949">
    <property type="term" value="F:FAD binding"/>
    <property type="evidence" value="ECO:0007669"/>
    <property type="project" value="InterPro"/>
</dbReference>
<dbReference type="OrthoDB" id="9767256at2"/>
<dbReference type="PANTHER" id="PTHR11748">
    <property type="entry name" value="D-LACTATE DEHYDROGENASE"/>
    <property type="match status" value="1"/>
</dbReference>
<dbReference type="GO" id="GO:0016491">
    <property type="term" value="F:oxidoreductase activity"/>
    <property type="evidence" value="ECO:0007669"/>
    <property type="project" value="UniProtKB-KW"/>
</dbReference>
<protein>
    <submittedName>
        <fullName evidence="5">FAD-binding oxidoreductase</fullName>
    </submittedName>
</protein>
<keyword evidence="3" id="KW-0560">Oxidoreductase</keyword>
<keyword evidence="2" id="KW-0274">FAD</keyword>
<dbReference type="Pfam" id="PF01565">
    <property type="entry name" value="FAD_binding_4"/>
    <property type="match status" value="1"/>
</dbReference>
<evidence type="ECO:0000313" key="5">
    <source>
        <dbReference type="EMBL" id="RSL32321.1"/>
    </source>
</evidence>
<accession>A0A3R9P3Z8</accession>
<dbReference type="SUPFAM" id="SSF56176">
    <property type="entry name" value="FAD-binding/transporter-associated domain-like"/>
    <property type="match status" value="1"/>
</dbReference>
<dbReference type="Proteomes" id="UP000275076">
    <property type="component" value="Unassembled WGS sequence"/>
</dbReference>
<organism evidence="5 6">
    <name type="scientific">Salibacterium salarium</name>
    <dbReference type="NCBI Taxonomy" id="284579"/>
    <lineage>
        <taxon>Bacteria</taxon>
        <taxon>Bacillati</taxon>
        <taxon>Bacillota</taxon>
        <taxon>Bacilli</taxon>
        <taxon>Bacillales</taxon>
        <taxon>Bacillaceae</taxon>
    </lineage>
</organism>
<dbReference type="InterPro" id="IPR006094">
    <property type="entry name" value="Oxid_FAD_bind_N"/>
</dbReference>
<dbReference type="SUPFAM" id="SSF55103">
    <property type="entry name" value="FAD-linked oxidases, C-terminal domain"/>
    <property type="match status" value="1"/>
</dbReference>
<dbReference type="PANTHER" id="PTHR11748:SF103">
    <property type="entry name" value="GLYCOLATE OXIDASE SUBUNIT GLCE"/>
    <property type="match status" value="1"/>
</dbReference>
<evidence type="ECO:0000256" key="3">
    <source>
        <dbReference type="ARBA" id="ARBA00023002"/>
    </source>
</evidence>
<evidence type="ECO:0000256" key="1">
    <source>
        <dbReference type="ARBA" id="ARBA00022630"/>
    </source>
</evidence>
<reference evidence="5 6" key="1">
    <citation type="submission" date="2018-10" db="EMBL/GenBank/DDBJ databases">
        <title>Draft genome sequence of Bacillus salarius IM0101, isolated from a hypersaline soil in Inner Mongolia, China.</title>
        <authorList>
            <person name="Yamprayoonswat W."/>
            <person name="Boonvisut S."/>
            <person name="Jumpathong W."/>
            <person name="Sittihan S."/>
            <person name="Ruangsuj P."/>
            <person name="Wanthongcharoen S."/>
            <person name="Thongpramul N."/>
            <person name="Pimmason S."/>
            <person name="Yu B."/>
            <person name="Yasawong M."/>
        </authorList>
    </citation>
    <scope>NUCLEOTIDE SEQUENCE [LARGE SCALE GENOMIC DNA]</scope>
    <source>
        <strain evidence="5 6">IM0101</strain>
    </source>
</reference>
<dbReference type="AlphaFoldDB" id="A0A3R9P3Z8"/>
<proteinExistence type="predicted"/>
<dbReference type="InterPro" id="IPR016166">
    <property type="entry name" value="FAD-bd_PCMH"/>
</dbReference>
<gene>
    <name evidence="5" type="ORF">D7Z54_15600</name>
</gene>
<evidence type="ECO:0000313" key="6">
    <source>
        <dbReference type="Proteomes" id="UP000275076"/>
    </source>
</evidence>